<evidence type="ECO:0000256" key="4">
    <source>
        <dbReference type="RuleBase" id="RU362121"/>
    </source>
</evidence>
<dbReference type="EMBL" id="DS113216">
    <property type="protein sequence ID" value="EAY18716.1"/>
    <property type="molecule type" value="Genomic_DNA"/>
</dbReference>
<dbReference type="InterPro" id="IPR018506">
    <property type="entry name" value="Cyt_B5_heme-BS"/>
</dbReference>
<dbReference type="SMR" id="A2DLT3"/>
<dbReference type="InterPro" id="IPR051872">
    <property type="entry name" value="Cytochrome_b5/Flavoprotein_Rdt"/>
</dbReference>
<organism evidence="6 7">
    <name type="scientific">Trichomonas vaginalis (strain ATCC PRA-98 / G3)</name>
    <dbReference type="NCBI Taxonomy" id="412133"/>
    <lineage>
        <taxon>Eukaryota</taxon>
        <taxon>Metamonada</taxon>
        <taxon>Parabasalia</taxon>
        <taxon>Trichomonadida</taxon>
        <taxon>Trichomonadidae</taxon>
        <taxon>Trichomonas</taxon>
    </lineage>
</organism>
<name>A2DLT3_TRIV3</name>
<evidence type="ECO:0000256" key="2">
    <source>
        <dbReference type="ARBA" id="ARBA00022723"/>
    </source>
</evidence>
<feature type="domain" description="Cytochrome b5 heme-binding" evidence="5">
    <location>
        <begin position="21"/>
        <end position="93"/>
    </location>
</feature>
<gene>
    <name evidence="6" type="ORF">TVAG_063210</name>
</gene>
<dbReference type="SUPFAM" id="SSF55856">
    <property type="entry name" value="Cytochrome b5-like heme/steroid binding domain"/>
    <property type="match status" value="1"/>
</dbReference>
<reference evidence="6" key="2">
    <citation type="journal article" date="2007" name="Science">
        <title>Draft genome sequence of the sexually transmitted pathogen Trichomonas vaginalis.</title>
        <authorList>
            <person name="Carlton J.M."/>
            <person name="Hirt R.P."/>
            <person name="Silva J.C."/>
            <person name="Delcher A.L."/>
            <person name="Schatz M."/>
            <person name="Zhao Q."/>
            <person name="Wortman J.R."/>
            <person name="Bidwell S.L."/>
            <person name="Alsmark U.C.M."/>
            <person name="Besteiro S."/>
            <person name="Sicheritz-Ponten T."/>
            <person name="Noel C.J."/>
            <person name="Dacks J.B."/>
            <person name="Foster P.G."/>
            <person name="Simillion C."/>
            <person name="Van de Peer Y."/>
            <person name="Miranda-Saavedra D."/>
            <person name="Barton G.J."/>
            <person name="Westrop G.D."/>
            <person name="Mueller S."/>
            <person name="Dessi D."/>
            <person name="Fiori P.L."/>
            <person name="Ren Q."/>
            <person name="Paulsen I."/>
            <person name="Zhang H."/>
            <person name="Bastida-Corcuera F.D."/>
            <person name="Simoes-Barbosa A."/>
            <person name="Brown M.T."/>
            <person name="Hayes R.D."/>
            <person name="Mukherjee M."/>
            <person name="Okumura C.Y."/>
            <person name="Schneider R."/>
            <person name="Smith A.J."/>
            <person name="Vanacova S."/>
            <person name="Villalvazo M."/>
            <person name="Haas B.J."/>
            <person name="Pertea M."/>
            <person name="Feldblyum T.V."/>
            <person name="Utterback T.R."/>
            <person name="Shu C.L."/>
            <person name="Osoegawa K."/>
            <person name="de Jong P.J."/>
            <person name="Hrdy I."/>
            <person name="Horvathova L."/>
            <person name="Zubacova Z."/>
            <person name="Dolezal P."/>
            <person name="Malik S.B."/>
            <person name="Logsdon J.M. Jr."/>
            <person name="Henze K."/>
            <person name="Gupta A."/>
            <person name="Wang C.C."/>
            <person name="Dunne R.L."/>
            <person name="Upcroft J.A."/>
            <person name="Upcroft P."/>
            <person name="White O."/>
            <person name="Salzberg S.L."/>
            <person name="Tang P."/>
            <person name="Chiu C.-H."/>
            <person name="Lee Y.-S."/>
            <person name="Embley T.M."/>
            <person name="Coombs G.H."/>
            <person name="Mottram J.C."/>
            <person name="Tachezy J."/>
            <person name="Fraser-Liggett C.M."/>
            <person name="Johnson P.J."/>
        </authorList>
    </citation>
    <scope>NUCLEOTIDE SEQUENCE [LARGE SCALE GENOMIC DNA]</scope>
    <source>
        <strain evidence="6">G3</strain>
    </source>
</reference>
<dbReference type="AlphaFoldDB" id="A2DLT3"/>
<dbReference type="VEuPathDB" id="TrichDB:TVAGG3_0581580"/>
<dbReference type="STRING" id="5722.A2DLT3"/>
<dbReference type="FunCoup" id="A2DLT3">
    <property type="interactions" value="45"/>
</dbReference>
<dbReference type="RefSeq" id="XP_001579702.1">
    <property type="nucleotide sequence ID" value="XM_001579652.1"/>
</dbReference>
<evidence type="ECO:0000313" key="7">
    <source>
        <dbReference type="Proteomes" id="UP000001542"/>
    </source>
</evidence>
<keyword evidence="7" id="KW-1185">Reference proteome</keyword>
<dbReference type="InParanoid" id="A2DLT3"/>
<dbReference type="KEGG" id="tva:5464230"/>
<dbReference type="PROSITE" id="PS00191">
    <property type="entry name" value="CYTOCHROME_B5_1"/>
    <property type="match status" value="1"/>
</dbReference>
<dbReference type="InterPro" id="IPR036400">
    <property type="entry name" value="Cyt_B5-like_heme/steroid_sf"/>
</dbReference>
<dbReference type="VEuPathDB" id="TrichDB:TVAG_063210"/>
<keyword evidence="3 4" id="KW-0408">Iron</keyword>
<dbReference type="GO" id="GO:0046872">
    <property type="term" value="F:metal ion binding"/>
    <property type="evidence" value="ECO:0007669"/>
    <property type="project" value="UniProtKB-UniRule"/>
</dbReference>
<sequence>MASAQIAWGERMKQLPWVGDITREELAKHNTPEDCWCSYRGEVYNMTPYLAMHPGGPKIICSVAGGDMGELWMKHHPYISPALIAKVKIGRLVK</sequence>
<keyword evidence="1 4" id="KW-0349">Heme</keyword>
<dbReference type="GO" id="GO:0004128">
    <property type="term" value="F:cytochrome-b5 reductase activity, acting on NAD(P)H"/>
    <property type="evidence" value="ECO:0000318"/>
    <property type="project" value="GO_Central"/>
</dbReference>
<dbReference type="Proteomes" id="UP000001542">
    <property type="component" value="Unassembled WGS sequence"/>
</dbReference>
<evidence type="ECO:0000259" key="5">
    <source>
        <dbReference type="PROSITE" id="PS50255"/>
    </source>
</evidence>
<dbReference type="OrthoDB" id="260519at2759"/>
<reference evidence="6" key="1">
    <citation type="submission" date="2006-10" db="EMBL/GenBank/DDBJ databases">
        <authorList>
            <person name="Amadeo P."/>
            <person name="Zhao Q."/>
            <person name="Wortman J."/>
            <person name="Fraser-Liggett C."/>
            <person name="Carlton J."/>
        </authorList>
    </citation>
    <scope>NUCLEOTIDE SEQUENCE</scope>
    <source>
        <strain evidence="6">G3</strain>
    </source>
</reference>
<evidence type="ECO:0000256" key="1">
    <source>
        <dbReference type="ARBA" id="ARBA00022617"/>
    </source>
</evidence>
<dbReference type="PANTHER" id="PTHR46237:SF1">
    <property type="entry name" value="CYTOCHROME B5 REDUCTASE 4"/>
    <property type="match status" value="1"/>
</dbReference>
<dbReference type="InterPro" id="IPR001199">
    <property type="entry name" value="Cyt_B5-like_heme/steroid-bd"/>
</dbReference>
<proteinExistence type="inferred from homology"/>
<dbReference type="PANTHER" id="PTHR46237">
    <property type="entry name" value="CYTOCHROME B5 REDUCTASE 4 FAMILY MEMBER"/>
    <property type="match status" value="1"/>
</dbReference>
<dbReference type="PROSITE" id="PS50255">
    <property type="entry name" value="CYTOCHROME_B5_2"/>
    <property type="match status" value="1"/>
</dbReference>
<evidence type="ECO:0000313" key="6">
    <source>
        <dbReference type="EMBL" id="EAY18716.1"/>
    </source>
</evidence>
<comment type="similarity">
    <text evidence="4">Belongs to the cytochrome b5 family.</text>
</comment>
<dbReference type="eggNOG" id="KOG0536">
    <property type="taxonomic scope" value="Eukaryota"/>
</dbReference>
<evidence type="ECO:0000256" key="3">
    <source>
        <dbReference type="ARBA" id="ARBA00023004"/>
    </source>
</evidence>
<dbReference type="Pfam" id="PF00173">
    <property type="entry name" value="Cyt-b5"/>
    <property type="match status" value="1"/>
</dbReference>
<accession>A2DLT3</accession>
<keyword evidence="2 4" id="KW-0479">Metal-binding</keyword>
<dbReference type="SMART" id="SM01117">
    <property type="entry name" value="Cyt-b5"/>
    <property type="match status" value="1"/>
</dbReference>
<dbReference type="GO" id="GO:0020037">
    <property type="term" value="F:heme binding"/>
    <property type="evidence" value="ECO:0000318"/>
    <property type="project" value="GO_Central"/>
</dbReference>
<dbReference type="GO" id="GO:0005737">
    <property type="term" value="C:cytoplasm"/>
    <property type="evidence" value="ECO:0000318"/>
    <property type="project" value="GO_Central"/>
</dbReference>
<protein>
    <submittedName>
        <fullName evidence="6">Cytochrome b5-like Heme/Steroid binding domain containing protein</fullName>
    </submittedName>
</protein>
<dbReference type="Gene3D" id="3.10.120.10">
    <property type="entry name" value="Cytochrome b5-like heme/steroid binding domain"/>
    <property type="match status" value="1"/>
</dbReference>